<dbReference type="InterPro" id="IPR000719">
    <property type="entry name" value="Prot_kinase_dom"/>
</dbReference>
<evidence type="ECO:0000259" key="2">
    <source>
        <dbReference type="PROSITE" id="PS50011"/>
    </source>
</evidence>
<proteinExistence type="predicted"/>
<feature type="region of interest" description="Disordered" evidence="1">
    <location>
        <begin position="1"/>
        <end position="59"/>
    </location>
</feature>
<dbReference type="Gene3D" id="1.10.510.10">
    <property type="entry name" value="Transferase(Phosphotransferase) domain 1"/>
    <property type="match status" value="1"/>
</dbReference>
<evidence type="ECO:0000313" key="4">
    <source>
        <dbReference type="Proteomes" id="UP000504636"/>
    </source>
</evidence>
<dbReference type="OrthoDB" id="3795368at2759"/>
<dbReference type="PANTHER" id="PTHR44167:SF24">
    <property type="entry name" value="SERINE_THREONINE-PROTEIN KINASE CHK2"/>
    <property type="match status" value="1"/>
</dbReference>
<reference evidence="5" key="2">
    <citation type="submission" date="2020-04" db="EMBL/GenBank/DDBJ databases">
        <authorList>
            <consortium name="NCBI Genome Project"/>
        </authorList>
    </citation>
    <scope>NUCLEOTIDE SEQUENCE</scope>
    <source>
        <strain evidence="5">CBS 304.34</strain>
    </source>
</reference>
<feature type="compositionally biased region" description="Polar residues" evidence="1">
    <location>
        <begin position="1"/>
        <end position="36"/>
    </location>
</feature>
<dbReference type="InterPro" id="IPR011009">
    <property type="entry name" value="Kinase-like_dom_sf"/>
</dbReference>
<reference evidence="3 5" key="1">
    <citation type="journal article" date="2020" name="Stud. Mycol.">
        <title>101 Dothideomycetes genomes: a test case for predicting lifestyles and emergence of pathogens.</title>
        <authorList>
            <person name="Haridas S."/>
            <person name="Albert R."/>
            <person name="Binder M."/>
            <person name="Bloem J."/>
            <person name="Labutti K."/>
            <person name="Salamov A."/>
            <person name="Andreopoulos B."/>
            <person name="Baker S."/>
            <person name="Barry K."/>
            <person name="Bills G."/>
            <person name="Bluhm B."/>
            <person name="Cannon C."/>
            <person name="Castanera R."/>
            <person name="Culley D."/>
            <person name="Daum C."/>
            <person name="Ezra D."/>
            <person name="Gonzalez J."/>
            <person name="Henrissat B."/>
            <person name="Kuo A."/>
            <person name="Liang C."/>
            <person name="Lipzen A."/>
            <person name="Lutzoni F."/>
            <person name="Magnuson J."/>
            <person name="Mondo S."/>
            <person name="Nolan M."/>
            <person name="Ohm R."/>
            <person name="Pangilinan J."/>
            <person name="Park H.-J."/>
            <person name="Ramirez L."/>
            <person name="Alfaro M."/>
            <person name="Sun H."/>
            <person name="Tritt A."/>
            <person name="Yoshinaga Y."/>
            <person name="Zwiers L.-H."/>
            <person name="Turgeon B."/>
            <person name="Goodwin S."/>
            <person name="Spatafora J."/>
            <person name="Crous P."/>
            <person name="Grigoriev I."/>
        </authorList>
    </citation>
    <scope>NUCLEOTIDE SEQUENCE</scope>
    <source>
        <strain evidence="3 5">CBS 304.34</strain>
    </source>
</reference>
<dbReference type="SMART" id="SM00220">
    <property type="entry name" value="S_TKc"/>
    <property type="match status" value="1"/>
</dbReference>
<evidence type="ECO:0000313" key="5">
    <source>
        <dbReference type="RefSeq" id="XP_033576715.1"/>
    </source>
</evidence>
<dbReference type="GO" id="GO:0005524">
    <property type="term" value="F:ATP binding"/>
    <property type="evidence" value="ECO:0007669"/>
    <property type="project" value="InterPro"/>
</dbReference>
<dbReference type="GO" id="GO:0004674">
    <property type="term" value="F:protein serine/threonine kinase activity"/>
    <property type="evidence" value="ECO:0007669"/>
    <property type="project" value="TreeGrafter"/>
</dbReference>
<dbReference type="GO" id="GO:0005634">
    <property type="term" value="C:nucleus"/>
    <property type="evidence" value="ECO:0007669"/>
    <property type="project" value="TreeGrafter"/>
</dbReference>
<feature type="domain" description="Protein kinase" evidence="2">
    <location>
        <begin position="66"/>
        <end position="381"/>
    </location>
</feature>
<organism evidence="3">
    <name type="scientific">Mytilinidion resinicola</name>
    <dbReference type="NCBI Taxonomy" id="574789"/>
    <lineage>
        <taxon>Eukaryota</taxon>
        <taxon>Fungi</taxon>
        <taxon>Dikarya</taxon>
        <taxon>Ascomycota</taxon>
        <taxon>Pezizomycotina</taxon>
        <taxon>Dothideomycetes</taxon>
        <taxon>Pleosporomycetidae</taxon>
        <taxon>Mytilinidiales</taxon>
        <taxon>Mytilinidiaceae</taxon>
        <taxon>Mytilinidion</taxon>
    </lineage>
</organism>
<gene>
    <name evidence="3 5" type="ORF">BDZ99DRAFT_532388</name>
</gene>
<dbReference type="EMBL" id="MU003701">
    <property type="protein sequence ID" value="KAF2809751.1"/>
    <property type="molecule type" value="Genomic_DNA"/>
</dbReference>
<name>A0A6A6YLU2_9PEZI</name>
<dbReference type="SUPFAM" id="SSF56112">
    <property type="entry name" value="Protein kinase-like (PK-like)"/>
    <property type="match status" value="1"/>
</dbReference>
<evidence type="ECO:0000313" key="3">
    <source>
        <dbReference type="EMBL" id="KAF2809751.1"/>
    </source>
</evidence>
<dbReference type="Pfam" id="PF00069">
    <property type="entry name" value="Pkinase"/>
    <property type="match status" value="1"/>
</dbReference>
<dbReference type="PROSITE" id="PS50011">
    <property type="entry name" value="PROTEIN_KINASE_DOM"/>
    <property type="match status" value="1"/>
</dbReference>
<keyword evidence="4" id="KW-1185">Reference proteome</keyword>
<dbReference type="GeneID" id="54467371"/>
<reference evidence="5" key="3">
    <citation type="submission" date="2025-04" db="UniProtKB">
        <authorList>
            <consortium name="RefSeq"/>
        </authorList>
    </citation>
    <scope>IDENTIFICATION</scope>
    <source>
        <strain evidence="5">CBS 304.34</strain>
    </source>
</reference>
<dbReference type="RefSeq" id="XP_033576715.1">
    <property type="nucleotide sequence ID" value="XM_033726478.1"/>
</dbReference>
<dbReference type="PANTHER" id="PTHR44167">
    <property type="entry name" value="OVARIAN-SPECIFIC SERINE/THREONINE-PROTEIN KINASE LOK-RELATED"/>
    <property type="match status" value="1"/>
</dbReference>
<sequence>MTTSHVQSDSGSTNSEGHQTKDPQAQTQHESSSSDPTQEKIATEQGGESESNDSNEDFKGAIPKELLPINLAGAGLYAKVYYCIPRDSIQPYPNIAKHSAEIPKSVKDQVCVVKVIGTSKSAQRAQNEVSILERLQQSNDYPQNRISHFIKCDIQTTRLSSITIGAVSGPTLSGFERAYMEPRADWVPREFIWHIFLQLGASIRFIHDMKVTHNDIHSGNIMLDPGRQDFPGLPNVVLIDFGRASDFDTATKNPDGKSKAFTSRGDMARHIGQDHFHFSCVMRSLCASIWKAETREWRGFVDHLNEYESRFTRNKLTENDISTFLEDLFTQYEGPADAEREQMNQQDKTNIMEHLWDDRVRSRGPSDEEIRNAIMAELEEA</sequence>
<dbReference type="Proteomes" id="UP000504636">
    <property type="component" value="Unplaced"/>
</dbReference>
<protein>
    <recommendedName>
        <fullName evidence="2">Protein kinase domain-containing protein</fullName>
    </recommendedName>
</protein>
<dbReference type="GO" id="GO:0044773">
    <property type="term" value="P:mitotic DNA damage checkpoint signaling"/>
    <property type="evidence" value="ECO:0007669"/>
    <property type="project" value="TreeGrafter"/>
</dbReference>
<accession>A0A6A6YLU2</accession>
<evidence type="ECO:0000256" key="1">
    <source>
        <dbReference type="SAM" id="MobiDB-lite"/>
    </source>
</evidence>
<dbReference type="AlphaFoldDB" id="A0A6A6YLU2"/>